<name>A0A8H5G7Q4_9AGAR</name>
<dbReference type="EMBL" id="JAACJM010000046">
    <property type="protein sequence ID" value="KAF5359922.1"/>
    <property type="molecule type" value="Genomic_DNA"/>
</dbReference>
<gene>
    <name evidence="2" type="ORF">D9758_013982</name>
</gene>
<keyword evidence="3" id="KW-1185">Reference proteome</keyword>
<sequence length="339" mass="38545">MELGPLNLYLAFLTHTNIQLYTRKQFLQSIVKLPVKVRRFSIGLAFEFQDYFLAFVMLDNVFQQPNWYLPSGPIPFELSIPDPVHMWLTFLNQVTQAIMARVNSPSCQRDQVSAIQVVCDMKIFHGIGIYVGLETFAMAGISPFLTEAEVFDCPSRTARLCLAYWEFVNMSYSPELCCWPPYSSRFRIVEAHERESKLFKNIVSKNTTDVAIGPLEYCGNGRMVKDSHGKLILTVCWYDPGSLSKGLVSQEYRGLSRCVLGLDKIGKKGFKMKKSIKTKNESVIQGILSVSYPIDVVSPSITSPPSKRRRLSADKHLALHSVDDDKPSRQRKQRNRQGM</sequence>
<reference evidence="2 3" key="1">
    <citation type="journal article" date="2020" name="ISME J.">
        <title>Uncovering the hidden diversity of litter-decomposition mechanisms in mushroom-forming fungi.</title>
        <authorList>
            <person name="Floudas D."/>
            <person name="Bentzer J."/>
            <person name="Ahren D."/>
            <person name="Johansson T."/>
            <person name="Persson P."/>
            <person name="Tunlid A."/>
        </authorList>
    </citation>
    <scope>NUCLEOTIDE SEQUENCE [LARGE SCALE GENOMIC DNA]</scope>
    <source>
        <strain evidence="2 3">CBS 291.85</strain>
    </source>
</reference>
<evidence type="ECO:0000256" key="1">
    <source>
        <dbReference type="SAM" id="MobiDB-lite"/>
    </source>
</evidence>
<feature type="compositionally biased region" description="Basic residues" evidence="1">
    <location>
        <begin position="329"/>
        <end position="339"/>
    </location>
</feature>
<protein>
    <submittedName>
        <fullName evidence="2">Uncharacterized protein</fullName>
    </submittedName>
</protein>
<dbReference type="AlphaFoldDB" id="A0A8H5G7Q4"/>
<feature type="region of interest" description="Disordered" evidence="1">
    <location>
        <begin position="320"/>
        <end position="339"/>
    </location>
</feature>
<comment type="caution">
    <text evidence="2">The sequence shown here is derived from an EMBL/GenBank/DDBJ whole genome shotgun (WGS) entry which is preliminary data.</text>
</comment>
<dbReference type="Proteomes" id="UP000559256">
    <property type="component" value="Unassembled WGS sequence"/>
</dbReference>
<evidence type="ECO:0000313" key="2">
    <source>
        <dbReference type="EMBL" id="KAF5359922.1"/>
    </source>
</evidence>
<proteinExistence type="predicted"/>
<dbReference type="OrthoDB" id="3268838at2759"/>
<organism evidence="2 3">
    <name type="scientific">Tetrapyrgos nigripes</name>
    <dbReference type="NCBI Taxonomy" id="182062"/>
    <lineage>
        <taxon>Eukaryota</taxon>
        <taxon>Fungi</taxon>
        <taxon>Dikarya</taxon>
        <taxon>Basidiomycota</taxon>
        <taxon>Agaricomycotina</taxon>
        <taxon>Agaricomycetes</taxon>
        <taxon>Agaricomycetidae</taxon>
        <taxon>Agaricales</taxon>
        <taxon>Marasmiineae</taxon>
        <taxon>Marasmiaceae</taxon>
        <taxon>Tetrapyrgos</taxon>
    </lineage>
</organism>
<evidence type="ECO:0000313" key="3">
    <source>
        <dbReference type="Proteomes" id="UP000559256"/>
    </source>
</evidence>
<accession>A0A8H5G7Q4</accession>